<feature type="transmembrane region" description="Helical" evidence="6">
    <location>
        <begin position="28"/>
        <end position="46"/>
    </location>
</feature>
<comment type="caution">
    <text evidence="7">The sequence shown here is derived from an EMBL/GenBank/DDBJ whole genome shotgun (WGS) entry which is preliminary data.</text>
</comment>
<dbReference type="InterPro" id="IPR045214">
    <property type="entry name" value="Surf1/Surf4"/>
</dbReference>
<dbReference type="GO" id="GO:0005886">
    <property type="term" value="C:plasma membrane"/>
    <property type="evidence" value="ECO:0007669"/>
    <property type="project" value="UniProtKB-SubCell"/>
</dbReference>
<evidence type="ECO:0000256" key="3">
    <source>
        <dbReference type="ARBA" id="ARBA00022692"/>
    </source>
</evidence>
<accession>A0A5B1M7N7</accession>
<evidence type="ECO:0000256" key="6">
    <source>
        <dbReference type="RuleBase" id="RU363076"/>
    </source>
</evidence>
<evidence type="ECO:0000256" key="2">
    <source>
        <dbReference type="ARBA" id="ARBA00007165"/>
    </source>
</evidence>
<evidence type="ECO:0000313" key="7">
    <source>
        <dbReference type="EMBL" id="KAA1429285.1"/>
    </source>
</evidence>
<sequence>MGATPDSTTVVPVREWLGSWQFLLSRRWFLFFLTVVLLGIGTWWLGEWQFGRLDDRRDRNAVIEANAHDDPVPVDEVLAVGEPVAADEEYTVVEATGTYAAEDTLLVRYRTRDGAPGMQVVVPLVTADGTTLVVDRGWMPEGDPGVEPIDLVPEPPAGEVTITGWVRADGEGESTEVSDGGMRAISSEAVGQALDREVYGGFVELLSEEPEPAESLERPEEPDTDEGPHFFYGLQWWFFGVLALGGFGYLAWDERKHGPRGERRRRETASE</sequence>
<organism evidence="7 8">
    <name type="scientific">Nocardioides antri</name>
    <dbReference type="NCBI Taxonomy" id="2607659"/>
    <lineage>
        <taxon>Bacteria</taxon>
        <taxon>Bacillati</taxon>
        <taxon>Actinomycetota</taxon>
        <taxon>Actinomycetes</taxon>
        <taxon>Propionibacteriales</taxon>
        <taxon>Nocardioidaceae</taxon>
        <taxon>Nocardioides</taxon>
    </lineage>
</organism>
<dbReference type="CDD" id="cd06662">
    <property type="entry name" value="SURF1"/>
    <property type="match status" value="1"/>
</dbReference>
<dbReference type="AlphaFoldDB" id="A0A5B1M7N7"/>
<dbReference type="InterPro" id="IPR002994">
    <property type="entry name" value="Surf1/Shy1"/>
</dbReference>
<evidence type="ECO:0000256" key="4">
    <source>
        <dbReference type="ARBA" id="ARBA00022989"/>
    </source>
</evidence>
<dbReference type="PROSITE" id="PS50895">
    <property type="entry name" value="SURF1"/>
    <property type="match status" value="1"/>
</dbReference>
<evidence type="ECO:0000313" key="8">
    <source>
        <dbReference type="Proteomes" id="UP000324351"/>
    </source>
</evidence>
<proteinExistence type="inferred from homology"/>
<evidence type="ECO:0000256" key="5">
    <source>
        <dbReference type="ARBA" id="ARBA00023136"/>
    </source>
</evidence>
<dbReference type="Pfam" id="PF02104">
    <property type="entry name" value="SURF1"/>
    <property type="match status" value="1"/>
</dbReference>
<keyword evidence="3 6" id="KW-0812">Transmembrane</keyword>
<dbReference type="Proteomes" id="UP000324351">
    <property type="component" value="Unassembled WGS sequence"/>
</dbReference>
<keyword evidence="4 6" id="KW-1133">Transmembrane helix</keyword>
<dbReference type="PANTHER" id="PTHR23427">
    <property type="entry name" value="SURFEIT LOCUS PROTEIN"/>
    <property type="match status" value="1"/>
</dbReference>
<dbReference type="PANTHER" id="PTHR23427:SF2">
    <property type="entry name" value="SURFEIT LOCUS PROTEIN 1"/>
    <property type="match status" value="1"/>
</dbReference>
<name>A0A5B1M7N7_9ACTN</name>
<protein>
    <recommendedName>
        <fullName evidence="6">SURF1-like protein</fullName>
    </recommendedName>
</protein>
<feature type="transmembrane region" description="Helical" evidence="6">
    <location>
        <begin position="234"/>
        <end position="252"/>
    </location>
</feature>
<keyword evidence="6" id="KW-1003">Cell membrane</keyword>
<comment type="similarity">
    <text evidence="2 6">Belongs to the SURF1 family.</text>
</comment>
<gene>
    <name evidence="7" type="ORF">F0U47_03600</name>
</gene>
<comment type="subcellular location">
    <subcellularLocation>
        <location evidence="6">Cell membrane</location>
        <topology evidence="6">Multi-pass membrane protein</topology>
    </subcellularLocation>
    <subcellularLocation>
        <location evidence="1">Membrane</location>
    </subcellularLocation>
</comment>
<keyword evidence="5 6" id="KW-0472">Membrane</keyword>
<evidence type="ECO:0000256" key="1">
    <source>
        <dbReference type="ARBA" id="ARBA00004370"/>
    </source>
</evidence>
<reference evidence="7 8" key="2">
    <citation type="submission" date="2019-09" db="EMBL/GenBank/DDBJ databases">
        <authorList>
            <person name="Jin C."/>
        </authorList>
    </citation>
    <scope>NUCLEOTIDE SEQUENCE [LARGE SCALE GENOMIC DNA]</scope>
    <source>
        <strain evidence="7 8">BN140041</strain>
    </source>
</reference>
<dbReference type="EMBL" id="VUJW01000001">
    <property type="protein sequence ID" value="KAA1429285.1"/>
    <property type="molecule type" value="Genomic_DNA"/>
</dbReference>
<keyword evidence="8" id="KW-1185">Reference proteome</keyword>
<reference evidence="7 8" key="1">
    <citation type="submission" date="2019-09" db="EMBL/GenBank/DDBJ databases">
        <title>Nocardioides panacisoli sp. nov., isolated from the soil of a ginseng field.</title>
        <authorList>
            <person name="Cho C."/>
        </authorList>
    </citation>
    <scope>NUCLEOTIDE SEQUENCE [LARGE SCALE GENOMIC DNA]</scope>
    <source>
        <strain evidence="7 8">BN140041</strain>
    </source>
</reference>